<keyword evidence="2" id="KW-1185">Reference proteome</keyword>
<dbReference type="EMBL" id="JOTN01000010">
    <property type="protein sequence ID" value="KEK18910.1"/>
    <property type="molecule type" value="Genomic_DNA"/>
</dbReference>
<sequence>MLSKREERVLQDIKNWEQQFVQHESTDFQRMFDKWLNTAFSKLPAKKREEFFAKGDKSLFYLHALIQSSQSQLEARNRILGTARLFHDSIEQLEDMKQLSIDQLTYIAEQQTARHRLYSFMQGGVTGIGGFLLLTADLPAMAALNVKAVQLIAMSFGHDVNKPYEMMLALKVFHAAILPVHLQQYAWQNLLEELNHEEQSPFFYEGEEEVLNPASIQVLLVQIMKTFLIYSLRRKVFQGVPILGIAIGSTMNYRFTRSVTEFANRFYQTRYLIEKEK</sequence>
<dbReference type="Proteomes" id="UP000027822">
    <property type="component" value="Unassembled WGS sequence"/>
</dbReference>
<comment type="caution">
    <text evidence="1">The sequence shown here is derived from an EMBL/GenBank/DDBJ whole genome shotgun (WGS) entry which is preliminary data.</text>
</comment>
<gene>
    <name evidence="1" type="ORF">BAMA_02210</name>
</gene>
<dbReference type="InterPro" id="IPR024787">
    <property type="entry name" value="EcsC"/>
</dbReference>
<dbReference type="RefSeq" id="WP_034639652.1">
    <property type="nucleotide sequence ID" value="NZ_CBCSJC010000009.1"/>
</dbReference>
<dbReference type="AlphaFoldDB" id="A0A073JXB0"/>
<dbReference type="PANTHER" id="PTHR41260">
    <property type="entry name" value="PROTEIN ECSC"/>
    <property type="match status" value="1"/>
</dbReference>
<dbReference type="PANTHER" id="PTHR41260:SF1">
    <property type="entry name" value="PROTEIN ECSC"/>
    <property type="match status" value="1"/>
</dbReference>
<dbReference type="Pfam" id="PF12787">
    <property type="entry name" value="EcsC"/>
    <property type="match status" value="1"/>
</dbReference>
<proteinExistence type="predicted"/>
<name>A0A073JXB0_9BACI</name>
<organism evidence="1 2">
    <name type="scientific">Bacillus manliponensis</name>
    <dbReference type="NCBI Taxonomy" id="574376"/>
    <lineage>
        <taxon>Bacteria</taxon>
        <taxon>Bacillati</taxon>
        <taxon>Bacillota</taxon>
        <taxon>Bacilli</taxon>
        <taxon>Bacillales</taxon>
        <taxon>Bacillaceae</taxon>
        <taxon>Bacillus</taxon>
        <taxon>Bacillus cereus group</taxon>
    </lineage>
</organism>
<dbReference type="OrthoDB" id="2040879at2"/>
<dbReference type="STRING" id="574376.BAMA_02210"/>
<evidence type="ECO:0000313" key="1">
    <source>
        <dbReference type="EMBL" id="KEK18910.1"/>
    </source>
</evidence>
<dbReference type="eggNOG" id="ENOG502ZAC7">
    <property type="taxonomic scope" value="Bacteria"/>
</dbReference>
<reference evidence="1 2" key="1">
    <citation type="submission" date="2014-06" db="EMBL/GenBank/DDBJ databases">
        <title>Draft genome sequence of Bacillus manliponensis JCM 15802 (MCCC 1A00708).</title>
        <authorList>
            <person name="Lai Q."/>
            <person name="Liu Y."/>
            <person name="Shao Z."/>
        </authorList>
    </citation>
    <scope>NUCLEOTIDE SEQUENCE [LARGE SCALE GENOMIC DNA]</scope>
    <source>
        <strain evidence="1 2">JCM 15802</strain>
    </source>
</reference>
<accession>A0A073JXB0</accession>
<protein>
    <submittedName>
        <fullName evidence="1">ABC transporter substrate-binding protein</fullName>
    </submittedName>
</protein>
<evidence type="ECO:0000313" key="2">
    <source>
        <dbReference type="Proteomes" id="UP000027822"/>
    </source>
</evidence>